<gene>
    <name evidence="1" type="ORF">H9926_02560</name>
</gene>
<protein>
    <submittedName>
        <fullName evidence="1">DNA mismatch repair protein MutS</fullName>
    </submittedName>
</protein>
<dbReference type="AlphaFoldDB" id="A0A9D2TRW4"/>
<evidence type="ECO:0000313" key="2">
    <source>
        <dbReference type="Proteomes" id="UP000823922"/>
    </source>
</evidence>
<sequence>MDDINGMLEFDKIRELLKEGASTERARERIDALVPILDQERAEAAIEETTEARKVLDSLGTPPSGSTQEVREIAQEAELGSLLGA</sequence>
<feature type="non-terminal residue" evidence="1">
    <location>
        <position position="85"/>
    </location>
</feature>
<name>A0A9D2TRW4_9FIRM</name>
<dbReference type="EMBL" id="DWVS01000058">
    <property type="protein sequence ID" value="HJC86880.1"/>
    <property type="molecule type" value="Genomic_DNA"/>
</dbReference>
<evidence type="ECO:0000313" key="1">
    <source>
        <dbReference type="EMBL" id="HJC86880.1"/>
    </source>
</evidence>
<reference evidence="1" key="1">
    <citation type="journal article" date="2021" name="PeerJ">
        <title>Extensive microbial diversity within the chicken gut microbiome revealed by metagenomics and culture.</title>
        <authorList>
            <person name="Gilroy R."/>
            <person name="Ravi A."/>
            <person name="Getino M."/>
            <person name="Pursley I."/>
            <person name="Horton D.L."/>
            <person name="Alikhan N.F."/>
            <person name="Baker D."/>
            <person name="Gharbi K."/>
            <person name="Hall N."/>
            <person name="Watson M."/>
            <person name="Adriaenssens E.M."/>
            <person name="Foster-Nyarko E."/>
            <person name="Jarju S."/>
            <person name="Secka A."/>
            <person name="Antonio M."/>
            <person name="Oren A."/>
            <person name="Chaudhuri R.R."/>
            <person name="La Ragione R."/>
            <person name="Hildebrand F."/>
            <person name="Pallen M.J."/>
        </authorList>
    </citation>
    <scope>NUCLEOTIDE SEQUENCE</scope>
    <source>
        <strain evidence="1">ChiBcec1-1630</strain>
    </source>
</reference>
<comment type="caution">
    <text evidence="1">The sequence shown here is derived from an EMBL/GenBank/DDBJ whole genome shotgun (WGS) entry which is preliminary data.</text>
</comment>
<organism evidence="1 2">
    <name type="scientific">Candidatus Eisenbergiella intestinigallinarum</name>
    <dbReference type="NCBI Taxonomy" id="2838549"/>
    <lineage>
        <taxon>Bacteria</taxon>
        <taxon>Bacillati</taxon>
        <taxon>Bacillota</taxon>
        <taxon>Clostridia</taxon>
        <taxon>Lachnospirales</taxon>
        <taxon>Lachnospiraceae</taxon>
        <taxon>Eisenbergiella</taxon>
    </lineage>
</organism>
<accession>A0A9D2TRW4</accession>
<proteinExistence type="predicted"/>
<reference evidence="1" key="2">
    <citation type="submission" date="2021-04" db="EMBL/GenBank/DDBJ databases">
        <authorList>
            <person name="Gilroy R."/>
        </authorList>
    </citation>
    <scope>NUCLEOTIDE SEQUENCE</scope>
    <source>
        <strain evidence="1">ChiBcec1-1630</strain>
    </source>
</reference>
<dbReference type="Proteomes" id="UP000823922">
    <property type="component" value="Unassembled WGS sequence"/>
</dbReference>